<accession>A0A9K3E4E1</accession>
<reference evidence="2" key="1">
    <citation type="journal article" date="2017" name="Nature">
        <title>The sunflower genome provides insights into oil metabolism, flowering and Asterid evolution.</title>
        <authorList>
            <person name="Badouin H."/>
            <person name="Gouzy J."/>
            <person name="Grassa C.J."/>
            <person name="Murat F."/>
            <person name="Staton S.E."/>
            <person name="Cottret L."/>
            <person name="Lelandais-Briere C."/>
            <person name="Owens G.L."/>
            <person name="Carrere S."/>
            <person name="Mayjonade B."/>
            <person name="Legrand L."/>
            <person name="Gill N."/>
            <person name="Kane N.C."/>
            <person name="Bowers J.E."/>
            <person name="Hubner S."/>
            <person name="Bellec A."/>
            <person name="Berard A."/>
            <person name="Berges H."/>
            <person name="Blanchet N."/>
            <person name="Boniface M.C."/>
            <person name="Brunel D."/>
            <person name="Catrice O."/>
            <person name="Chaidir N."/>
            <person name="Claudel C."/>
            <person name="Donnadieu C."/>
            <person name="Faraut T."/>
            <person name="Fievet G."/>
            <person name="Helmstetter N."/>
            <person name="King M."/>
            <person name="Knapp S.J."/>
            <person name="Lai Z."/>
            <person name="Le Paslier M.C."/>
            <person name="Lippi Y."/>
            <person name="Lorenzon L."/>
            <person name="Mandel J.R."/>
            <person name="Marage G."/>
            <person name="Marchand G."/>
            <person name="Marquand E."/>
            <person name="Bret-Mestries E."/>
            <person name="Morien E."/>
            <person name="Nambeesan S."/>
            <person name="Nguyen T."/>
            <person name="Pegot-Espagnet P."/>
            <person name="Pouilly N."/>
            <person name="Raftis F."/>
            <person name="Sallet E."/>
            <person name="Schiex T."/>
            <person name="Thomas J."/>
            <person name="Vandecasteele C."/>
            <person name="Vares D."/>
            <person name="Vear F."/>
            <person name="Vautrin S."/>
            <person name="Crespi M."/>
            <person name="Mangin B."/>
            <person name="Burke J.M."/>
            <person name="Salse J."/>
            <person name="Munos S."/>
            <person name="Vincourt P."/>
            <person name="Rieseberg L.H."/>
            <person name="Langlade N.B."/>
        </authorList>
    </citation>
    <scope>NUCLEOTIDE SEQUENCE</scope>
    <source>
        <tissue evidence="2">Leaves</tissue>
    </source>
</reference>
<name>A0A9K3E4E1_HELAN</name>
<feature type="signal peptide" evidence="1">
    <location>
        <begin position="1"/>
        <end position="18"/>
    </location>
</feature>
<keyword evidence="1" id="KW-0732">Signal</keyword>
<organism evidence="2 3">
    <name type="scientific">Helianthus annuus</name>
    <name type="common">Common sunflower</name>
    <dbReference type="NCBI Taxonomy" id="4232"/>
    <lineage>
        <taxon>Eukaryota</taxon>
        <taxon>Viridiplantae</taxon>
        <taxon>Streptophyta</taxon>
        <taxon>Embryophyta</taxon>
        <taxon>Tracheophyta</taxon>
        <taxon>Spermatophyta</taxon>
        <taxon>Magnoliopsida</taxon>
        <taxon>eudicotyledons</taxon>
        <taxon>Gunneridae</taxon>
        <taxon>Pentapetalae</taxon>
        <taxon>asterids</taxon>
        <taxon>campanulids</taxon>
        <taxon>Asterales</taxon>
        <taxon>Asteraceae</taxon>
        <taxon>Asteroideae</taxon>
        <taxon>Heliantheae alliance</taxon>
        <taxon>Heliantheae</taxon>
        <taxon>Helianthus</taxon>
    </lineage>
</organism>
<evidence type="ECO:0000313" key="3">
    <source>
        <dbReference type="Proteomes" id="UP000215914"/>
    </source>
</evidence>
<comment type="caution">
    <text evidence="2">The sequence shown here is derived from an EMBL/GenBank/DDBJ whole genome shotgun (WGS) entry which is preliminary data.</text>
</comment>
<dbReference type="AlphaFoldDB" id="A0A9K3E4E1"/>
<proteinExistence type="predicted"/>
<feature type="chain" id="PRO_5039926722" evidence="1">
    <location>
        <begin position="19"/>
        <end position="61"/>
    </location>
</feature>
<evidence type="ECO:0000256" key="1">
    <source>
        <dbReference type="SAM" id="SignalP"/>
    </source>
</evidence>
<dbReference type="Proteomes" id="UP000215914">
    <property type="component" value="Unassembled WGS sequence"/>
</dbReference>
<keyword evidence="3" id="KW-1185">Reference proteome</keyword>
<reference evidence="2" key="2">
    <citation type="submission" date="2020-06" db="EMBL/GenBank/DDBJ databases">
        <title>Helianthus annuus Genome sequencing and assembly Release 2.</title>
        <authorList>
            <person name="Gouzy J."/>
            <person name="Langlade N."/>
            <person name="Munos S."/>
        </authorList>
    </citation>
    <scope>NUCLEOTIDE SEQUENCE</scope>
    <source>
        <tissue evidence="2">Leaves</tissue>
    </source>
</reference>
<dbReference type="EMBL" id="MNCJ02000330">
    <property type="protein sequence ID" value="KAF5765861.1"/>
    <property type="molecule type" value="Genomic_DNA"/>
</dbReference>
<sequence>MFLSAACFHVFKLYSCFCRLLASIFCRLLASKCVEKIVELYSCFCQLLASIFLSKSDVLFS</sequence>
<dbReference type="Gramene" id="mRNA:HanXRQr2_Chr15g0708601">
    <property type="protein sequence ID" value="CDS:HanXRQr2_Chr15g0708601.1"/>
    <property type="gene ID" value="HanXRQr2_Chr15g0708601"/>
</dbReference>
<protein>
    <submittedName>
        <fullName evidence="2">Uncharacterized protein</fullName>
    </submittedName>
</protein>
<evidence type="ECO:0000313" key="2">
    <source>
        <dbReference type="EMBL" id="KAF5765861.1"/>
    </source>
</evidence>
<gene>
    <name evidence="2" type="ORF">HanXRQr2_Chr15g0708601</name>
</gene>